<gene>
    <name evidence="2" type="ORF">RAE03_03985</name>
</gene>
<name>A0AAE4SYG0_9CORY</name>
<keyword evidence="1" id="KW-0175">Coiled coil</keyword>
<organism evidence="2 3">
    <name type="scientific">Corynebacterium tuberculostearicum</name>
    <dbReference type="NCBI Taxonomy" id="38304"/>
    <lineage>
        <taxon>Bacteria</taxon>
        <taxon>Bacillati</taxon>
        <taxon>Actinomycetota</taxon>
        <taxon>Actinomycetes</taxon>
        <taxon>Mycobacteriales</taxon>
        <taxon>Corynebacteriaceae</taxon>
        <taxon>Corynebacterium</taxon>
    </lineage>
</organism>
<dbReference type="EMBL" id="JAVBIB010000004">
    <property type="protein sequence ID" value="MDV2418942.1"/>
    <property type="molecule type" value="Genomic_DNA"/>
</dbReference>
<sequence>MRLRACDLQLPKILLLQLRSRLQICSIRSLRWQAFLGVETSEFEEPEDLVYAITDVADRAQGQVKSLKEYANELEEQRGAAVREAEDSQQYWETLTQELD</sequence>
<reference evidence="2" key="1">
    <citation type="submission" date="2023-08" db="EMBL/GenBank/DDBJ databases">
        <title>Genomic characterization of the C. tuberculostearicum species complex, a ubiquitous member of the human skin microbiome.</title>
        <authorList>
            <person name="Ahmed N."/>
            <person name="Deming C."/>
            <person name="Conlan S."/>
            <person name="Segre J."/>
        </authorList>
    </citation>
    <scope>NUCLEOTIDE SEQUENCE</scope>
    <source>
        <strain evidence="2">CTNIH22</strain>
    </source>
</reference>
<comment type="caution">
    <text evidence="2">The sequence shown here is derived from an EMBL/GenBank/DDBJ whole genome shotgun (WGS) entry which is preliminary data.</text>
</comment>
<proteinExistence type="predicted"/>
<evidence type="ECO:0000313" key="3">
    <source>
        <dbReference type="Proteomes" id="UP001185706"/>
    </source>
</evidence>
<protein>
    <submittedName>
        <fullName evidence="2">Uncharacterized protein</fullName>
    </submittedName>
</protein>
<accession>A0AAE4SYG0</accession>
<dbReference type="RefSeq" id="WP_316993219.1">
    <property type="nucleotide sequence ID" value="NZ_JAVBIB010000004.1"/>
</dbReference>
<evidence type="ECO:0000256" key="1">
    <source>
        <dbReference type="SAM" id="Coils"/>
    </source>
</evidence>
<feature type="coiled-coil region" evidence="1">
    <location>
        <begin position="57"/>
        <end position="87"/>
    </location>
</feature>
<dbReference type="Proteomes" id="UP001185706">
    <property type="component" value="Unassembled WGS sequence"/>
</dbReference>
<evidence type="ECO:0000313" key="2">
    <source>
        <dbReference type="EMBL" id="MDV2418942.1"/>
    </source>
</evidence>
<dbReference type="AlphaFoldDB" id="A0AAE4SYG0"/>